<keyword evidence="1" id="KW-0596">Phosphopantetheine</keyword>
<dbReference type="FunFam" id="3.40.47.10:FF:000019">
    <property type="entry name" value="Polyketide synthase type I"/>
    <property type="match status" value="1"/>
</dbReference>
<dbReference type="Proteomes" id="UP000309215">
    <property type="component" value="Unassembled WGS sequence"/>
</dbReference>
<dbReference type="Pfam" id="PF02801">
    <property type="entry name" value="Ketoacyl-synt_C"/>
    <property type="match status" value="1"/>
</dbReference>
<dbReference type="InterPro" id="IPR016036">
    <property type="entry name" value="Malonyl_transacylase_ACP-bd"/>
</dbReference>
<dbReference type="InterPro" id="IPR057326">
    <property type="entry name" value="KR_dom"/>
</dbReference>
<comment type="function">
    <text evidence="4">Involved in production of the polyketide antibiotic thailandamide.</text>
</comment>
<dbReference type="InterPro" id="IPR016035">
    <property type="entry name" value="Acyl_Trfase/lysoPLipase"/>
</dbReference>
<dbReference type="OrthoDB" id="5476655at2"/>
<evidence type="ECO:0000256" key="1">
    <source>
        <dbReference type="ARBA" id="ARBA00022450"/>
    </source>
</evidence>
<dbReference type="SUPFAM" id="SSF55048">
    <property type="entry name" value="Probable ACP-binding domain of malonyl-CoA ACP transacylase"/>
    <property type="match status" value="1"/>
</dbReference>
<dbReference type="InterPro" id="IPR006162">
    <property type="entry name" value="Ppantetheine_attach_site"/>
</dbReference>
<dbReference type="SUPFAM" id="SSF51735">
    <property type="entry name" value="NAD(P)-binding Rossmann-fold domains"/>
    <property type="match status" value="2"/>
</dbReference>
<dbReference type="InterPro" id="IPR020806">
    <property type="entry name" value="PKS_PP-bd"/>
</dbReference>
<dbReference type="PANTHER" id="PTHR43775">
    <property type="entry name" value="FATTY ACID SYNTHASE"/>
    <property type="match status" value="1"/>
</dbReference>
<dbReference type="FunFam" id="3.40.366.10:FF:000002">
    <property type="entry name" value="Probable polyketide synthase 2"/>
    <property type="match status" value="1"/>
</dbReference>
<evidence type="ECO:0000256" key="5">
    <source>
        <dbReference type="SAM" id="MobiDB-lite"/>
    </source>
</evidence>
<dbReference type="CDD" id="cd08955">
    <property type="entry name" value="KR_2_FAS_SDR_x"/>
    <property type="match status" value="1"/>
</dbReference>
<dbReference type="Gene3D" id="3.30.70.3290">
    <property type="match status" value="1"/>
</dbReference>
<dbReference type="Pfam" id="PF16197">
    <property type="entry name" value="KAsynt_C_assoc"/>
    <property type="match status" value="1"/>
</dbReference>
<dbReference type="InterPro" id="IPR014031">
    <property type="entry name" value="Ketoacyl_synth_C"/>
</dbReference>
<dbReference type="Pfam" id="PF00550">
    <property type="entry name" value="PP-binding"/>
    <property type="match status" value="1"/>
</dbReference>
<dbReference type="SUPFAM" id="SSF53901">
    <property type="entry name" value="Thiolase-like"/>
    <property type="match status" value="1"/>
</dbReference>
<dbReference type="Pfam" id="PF08659">
    <property type="entry name" value="KR"/>
    <property type="match status" value="1"/>
</dbReference>
<dbReference type="PROSITE" id="PS00606">
    <property type="entry name" value="KS3_1"/>
    <property type="match status" value="1"/>
</dbReference>
<dbReference type="GO" id="GO:0004315">
    <property type="term" value="F:3-oxoacyl-[acyl-carrier-protein] synthase activity"/>
    <property type="evidence" value="ECO:0007669"/>
    <property type="project" value="InterPro"/>
</dbReference>
<dbReference type="CDD" id="cd00833">
    <property type="entry name" value="PKS"/>
    <property type="match status" value="1"/>
</dbReference>
<dbReference type="Pfam" id="PF21394">
    <property type="entry name" value="Beta-ketacyl_N"/>
    <property type="match status" value="1"/>
</dbReference>
<dbReference type="PANTHER" id="PTHR43775:SF51">
    <property type="entry name" value="INACTIVE PHENOLPHTHIOCEROL SYNTHESIS POLYKETIDE SYNTHASE TYPE I PKS1-RELATED"/>
    <property type="match status" value="1"/>
</dbReference>
<dbReference type="Gene3D" id="1.10.1200.10">
    <property type="entry name" value="ACP-like"/>
    <property type="match status" value="1"/>
</dbReference>
<protein>
    <submittedName>
        <fullName evidence="8">SDR family NAD(P)-dependent oxidoreductase</fullName>
    </submittedName>
</protein>
<dbReference type="InterPro" id="IPR014043">
    <property type="entry name" value="Acyl_transferase_dom"/>
</dbReference>
<dbReference type="InterPro" id="IPR050091">
    <property type="entry name" value="PKS_NRPS_Biosynth_Enz"/>
</dbReference>
<dbReference type="InterPro" id="IPR013968">
    <property type="entry name" value="PKS_KR"/>
</dbReference>
<dbReference type="InterPro" id="IPR001227">
    <property type="entry name" value="Ac_transferase_dom_sf"/>
</dbReference>
<dbReference type="InterPro" id="IPR020841">
    <property type="entry name" value="PKS_Beta-ketoAc_synthase_dom"/>
</dbReference>
<dbReference type="Pfam" id="PF00698">
    <property type="entry name" value="Acyl_transf_1"/>
    <property type="match status" value="1"/>
</dbReference>
<evidence type="ECO:0000259" key="6">
    <source>
        <dbReference type="PROSITE" id="PS50075"/>
    </source>
</evidence>
<dbReference type="InterPro" id="IPR049490">
    <property type="entry name" value="C883_1060-like_KR_N"/>
</dbReference>
<dbReference type="Pfam" id="PF00109">
    <property type="entry name" value="ketoacyl-synt"/>
    <property type="match status" value="1"/>
</dbReference>
<dbReference type="InterPro" id="IPR036736">
    <property type="entry name" value="ACP-like_sf"/>
</dbReference>
<dbReference type="SMART" id="SM00823">
    <property type="entry name" value="PKS_PP"/>
    <property type="match status" value="1"/>
</dbReference>
<dbReference type="InterPro" id="IPR014030">
    <property type="entry name" value="Ketoacyl_synth_N"/>
</dbReference>
<organism evidence="8 9">
    <name type="scientific">Polyangium fumosum</name>
    <dbReference type="NCBI Taxonomy" id="889272"/>
    <lineage>
        <taxon>Bacteria</taxon>
        <taxon>Pseudomonadati</taxon>
        <taxon>Myxococcota</taxon>
        <taxon>Polyangia</taxon>
        <taxon>Polyangiales</taxon>
        <taxon>Polyangiaceae</taxon>
        <taxon>Polyangium</taxon>
    </lineage>
</organism>
<feature type="domain" description="Ketosynthase family 3 (KS3)" evidence="7">
    <location>
        <begin position="51"/>
        <end position="474"/>
    </location>
</feature>
<dbReference type="Gene3D" id="3.40.50.720">
    <property type="entry name" value="NAD(P)-binding Rossmann-like Domain"/>
    <property type="match status" value="1"/>
</dbReference>
<sequence>MTTRRPDASQSMTTQHDDDAPPASGLSSMQRAIMTIQKMRAKIENLERVRVEPIAIIGMGCRFPGGANTPEAFFELLKQGVDAITEVPPERWGLGADPSTDPEARAVRWGAFLRDVDLFDARFFNISPREASKMDPQQRLLLEVTWEALERAGQLPERLVGSRTGVFLGIMNNDYAELSAIAGIEQEDAYTTTGNGHCFPAGRISYTFGFQGPSMAVDTACSSSLVAIHLACQSLRSGECNMAVAGGVNLMLVPSTTRKYARTQALSPDGRCKTFDATANGFVRGEGCGMVVLKRLSDAERDGDTIVALIRGSAVNQDGRSTGLTTPNVLAQQAMLTQALESSRIAPSDIGYVETHGTGTSLGDPIEMEALTRVFGHPREAGSVCALGAVKTNIGHLESAAGVAGLIKSALVLQNGLIPKNIHFRTLNPRIQLDRTPFVIPTEPRPWRAALKRRVAGVSSFGMSGTNAHVVVEEFAQSAEEDLTPEASSYLLPLSAKSPEALRAHASAFRDYLTSTQDVSFRDVVHTASLRRSHFEYRISAVGRTREELARSLDAFLGGEVGGGLATGKSTPARAKVVFVFSGQGAQWLGMGRKLYEEESAFRSVIDSCDALLTPRLGWSLLDELDTTESMSRLNETQVAQPLIFSIQIALVELLRSWGVAPDAVIGHSVGEIAAAYIAGILSLDEAVRLVAIRGRIMNKATGLGKMVAVAANPDVARQAIAGYEDRLAIAAVNDPGSVVLSGQTVALDEVVAKLEREGVSCRPLRVNYAFHSPQMEPLATELVERLVRVTARRATLAMYSTILSECVEGKELDARYWGRNVQDTVQFAGAVDAAIHDGYQLFLEVGPHPVLAANVEQCLAMRKAAGLVAFTLRRNQDERRSLLEATGALYTRGCAPEWARLAPSGGKCVPLPTYPWQRQRYWLELPEDAPFAAVGRKGKSDAPTTQSAQDDMVFGLAWRAAPAAVDANCASARVGTWMVLCDERGTGRALGAMMRARGIPCVLVEAGERYERVDATTYRIQLTSAEDHVELLKAVFDENTVCAGVVHLFALDAVPVERASVSTLEADGDRVVGSALFLVQALVQRAFREGPRLVFVTRGAQAVLGDVDVVSVAQAPLWGFRRTLALEHPDLDGKLVDLSPEVDPLDVERLCHELFVNDSESEVALRGELRHVARMTHSSFDAAPARGHAVRPESSYLITGGLGGLGLSVAQWLVAQGARHVALVGRRAPTPAAHEAIARLREVGANVVVLEADVSRAADVDAVLERVRAEARPLAGIVHAAGVVDDRTLLDLSRDKLARVFGPKMLGSWNLHERTRAEPLDFFVMYSSTASLLGSPGQANYAAANAFMDALAHMRVAAGLPATSIHWGPFSDVGMAALRDNRGQRLSSRGLESLTPEEGARALGLILARPRAEVAVMRFSPRRWLDFYPQAAASPMFAELSRERGGDAAASEARRRLREELERVTPAERVEQLAAHVLGELGKVLRQEPRQLDPRAGFSSLGMDSLMGVELRNRIEATLGIKLAATMLYTYTSPTALIDHLASQFAAPPKRAVEAPAAPPAPSPAAEPAKEGAGGEDDLLSAFDASLREIEEQKLR</sequence>
<evidence type="ECO:0000256" key="4">
    <source>
        <dbReference type="ARBA" id="ARBA00054155"/>
    </source>
</evidence>
<dbReference type="SUPFAM" id="SSF47336">
    <property type="entry name" value="ACP-like"/>
    <property type="match status" value="1"/>
</dbReference>
<keyword evidence="3" id="KW-0808">Transferase</keyword>
<evidence type="ECO:0000313" key="8">
    <source>
        <dbReference type="EMBL" id="TKD13151.1"/>
    </source>
</evidence>
<reference evidence="8 9" key="1">
    <citation type="submission" date="2019-04" db="EMBL/GenBank/DDBJ databases">
        <authorList>
            <person name="Li Y."/>
            <person name="Wang J."/>
        </authorList>
    </citation>
    <scope>NUCLEOTIDE SEQUENCE [LARGE SCALE GENOMIC DNA]</scope>
    <source>
        <strain evidence="8 9">DSM 14668</strain>
    </source>
</reference>
<dbReference type="GO" id="GO:0005737">
    <property type="term" value="C:cytoplasm"/>
    <property type="evidence" value="ECO:0007669"/>
    <property type="project" value="TreeGrafter"/>
</dbReference>
<dbReference type="Gene3D" id="3.40.47.10">
    <property type="match status" value="1"/>
</dbReference>
<dbReference type="GO" id="GO:0004312">
    <property type="term" value="F:fatty acid synthase activity"/>
    <property type="evidence" value="ECO:0007669"/>
    <property type="project" value="TreeGrafter"/>
</dbReference>
<dbReference type="GO" id="GO:0005886">
    <property type="term" value="C:plasma membrane"/>
    <property type="evidence" value="ECO:0007669"/>
    <property type="project" value="TreeGrafter"/>
</dbReference>
<dbReference type="PROSITE" id="PS50075">
    <property type="entry name" value="CARRIER"/>
    <property type="match status" value="1"/>
</dbReference>
<dbReference type="SMART" id="SM00822">
    <property type="entry name" value="PKS_KR"/>
    <property type="match status" value="1"/>
</dbReference>
<dbReference type="GO" id="GO:0031177">
    <property type="term" value="F:phosphopantetheine binding"/>
    <property type="evidence" value="ECO:0007669"/>
    <property type="project" value="InterPro"/>
</dbReference>
<feature type="domain" description="Carrier" evidence="6">
    <location>
        <begin position="1465"/>
        <end position="1546"/>
    </location>
</feature>
<feature type="region of interest" description="Disordered" evidence="5">
    <location>
        <begin position="1"/>
        <end position="26"/>
    </location>
</feature>
<proteinExistence type="predicted"/>
<name>A0A4U1JK53_9BACT</name>
<dbReference type="GO" id="GO:0071770">
    <property type="term" value="P:DIM/DIP cell wall layer assembly"/>
    <property type="evidence" value="ECO:0007669"/>
    <property type="project" value="TreeGrafter"/>
</dbReference>
<dbReference type="EMBL" id="SSMQ01000001">
    <property type="protein sequence ID" value="TKD13151.1"/>
    <property type="molecule type" value="Genomic_DNA"/>
</dbReference>
<comment type="caution">
    <text evidence="8">The sequence shown here is derived from an EMBL/GenBank/DDBJ whole genome shotgun (WGS) entry which is preliminary data.</text>
</comment>
<evidence type="ECO:0000313" key="9">
    <source>
        <dbReference type="Proteomes" id="UP000309215"/>
    </source>
</evidence>
<dbReference type="SMART" id="SM01294">
    <property type="entry name" value="PKS_PP_betabranch"/>
    <property type="match status" value="1"/>
</dbReference>
<dbReference type="SUPFAM" id="SSF52151">
    <property type="entry name" value="FabD/lysophospholipase-like"/>
    <property type="match status" value="1"/>
</dbReference>
<keyword evidence="2" id="KW-0597">Phosphoprotein</keyword>
<dbReference type="SMART" id="SM00827">
    <property type="entry name" value="PKS_AT"/>
    <property type="match status" value="1"/>
</dbReference>
<evidence type="ECO:0000256" key="2">
    <source>
        <dbReference type="ARBA" id="ARBA00022553"/>
    </source>
</evidence>
<dbReference type="SMART" id="SM00825">
    <property type="entry name" value="PKS_KS"/>
    <property type="match status" value="1"/>
</dbReference>
<dbReference type="InterPro" id="IPR036291">
    <property type="entry name" value="NAD(P)-bd_dom_sf"/>
</dbReference>
<dbReference type="InterPro" id="IPR016039">
    <property type="entry name" value="Thiolase-like"/>
</dbReference>
<dbReference type="PROSITE" id="PS52004">
    <property type="entry name" value="KS3_2"/>
    <property type="match status" value="1"/>
</dbReference>
<dbReference type="PROSITE" id="PS00012">
    <property type="entry name" value="PHOSPHOPANTETHEINE"/>
    <property type="match status" value="1"/>
</dbReference>
<evidence type="ECO:0000259" key="7">
    <source>
        <dbReference type="PROSITE" id="PS52004"/>
    </source>
</evidence>
<accession>A0A4U1JK53</accession>
<dbReference type="RefSeq" id="WP_136926967.1">
    <property type="nucleotide sequence ID" value="NZ_SSMQ01000001.1"/>
</dbReference>
<dbReference type="InterPro" id="IPR009081">
    <property type="entry name" value="PP-bd_ACP"/>
</dbReference>
<dbReference type="Gene3D" id="3.40.366.10">
    <property type="entry name" value="Malonyl-Coenzyme A Acyl Carrier Protein, domain 2"/>
    <property type="match status" value="1"/>
</dbReference>
<evidence type="ECO:0000256" key="3">
    <source>
        <dbReference type="ARBA" id="ARBA00022679"/>
    </source>
</evidence>
<dbReference type="InterPro" id="IPR018201">
    <property type="entry name" value="Ketoacyl_synth_AS"/>
</dbReference>
<dbReference type="InterPro" id="IPR032821">
    <property type="entry name" value="PKS_assoc"/>
</dbReference>
<keyword evidence="9" id="KW-1185">Reference proteome</keyword>
<gene>
    <name evidence="8" type="ORF">E8A74_00940</name>
</gene>
<feature type="region of interest" description="Disordered" evidence="5">
    <location>
        <begin position="1552"/>
        <end position="1584"/>
    </location>
</feature>
<dbReference type="GO" id="GO:0006633">
    <property type="term" value="P:fatty acid biosynthetic process"/>
    <property type="evidence" value="ECO:0007669"/>
    <property type="project" value="InterPro"/>
</dbReference>